<feature type="transmembrane region" description="Helical" evidence="1">
    <location>
        <begin position="123"/>
        <end position="140"/>
    </location>
</feature>
<dbReference type="AlphaFoldDB" id="A0A9D0ZXP5"/>
<feature type="transmembrane region" description="Helical" evidence="1">
    <location>
        <begin position="231"/>
        <end position="253"/>
    </location>
</feature>
<protein>
    <submittedName>
        <fullName evidence="3">GHKL domain-containing protein</fullName>
    </submittedName>
</protein>
<sequence length="515" mass="60010">MEANFLMEPYGSLSDLVISGVWELSVVAVLYGLLFLLANVTQRLSFYKGFLLSVCCFCPFFLHALFSVSWMEFLISFFMGLLPVAALLCARILEITPTDTVFLLLFFQIPIHVLNSANVLLGPGLHFLLLFLVVTCYGRIKYRRMRGFFLRYYMAFIYLSLVTYLFNLICIRAYDLYERHWKGKYLFPLLVIPAVFLLLCTLTCLIRQKLDEQINVVNLWAFRYPRTEKSIYFLTIFTILILLASHIPFVMTWTSSPILRSVMSIFYLILLILQMMFLVLLYRVAYYKDVLRFKEQERLQEIGYQASLQKNLTSMADIRHDIKNIFLAMGRFVERSDDQEMKDFYSQKIFPFAMEEIEKNYLFSQLYQIPDETLRAFLHMKLYHAHAQKLTIRLKIQIDASSFHLGMDIIDLTRVLGILLDNAFEECISAPDSFVEVQIKNNEHLCTYIVKNTLQAFHTGDDSVRGYTTKSGHSGLGLSIVRTIVELYPFADLNTVSDQHFYIQNLNIRHDQSAP</sequence>
<dbReference type="SUPFAM" id="SSF55874">
    <property type="entry name" value="ATPase domain of HSP90 chaperone/DNA topoisomerase II/histidine kinase"/>
    <property type="match status" value="1"/>
</dbReference>
<dbReference type="Proteomes" id="UP000886886">
    <property type="component" value="Unassembled WGS sequence"/>
</dbReference>
<proteinExistence type="predicted"/>
<feature type="domain" description="Sensor histidine kinase NatK-like C-terminal" evidence="2">
    <location>
        <begin position="407"/>
        <end position="508"/>
    </location>
</feature>
<feature type="transmembrane region" description="Helical" evidence="1">
    <location>
        <begin position="152"/>
        <end position="174"/>
    </location>
</feature>
<keyword evidence="1" id="KW-1133">Transmembrane helix</keyword>
<dbReference type="GO" id="GO:0042802">
    <property type="term" value="F:identical protein binding"/>
    <property type="evidence" value="ECO:0007669"/>
    <property type="project" value="TreeGrafter"/>
</dbReference>
<gene>
    <name evidence="3" type="ORF">IAB26_14390</name>
</gene>
<dbReference type="EMBL" id="DVFT01000210">
    <property type="protein sequence ID" value="HIQ97734.1"/>
    <property type="molecule type" value="Genomic_DNA"/>
</dbReference>
<reference evidence="3" key="2">
    <citation type="journal article" date="2021" name="PeerJ">
        <title>Extensive microbial diversity within the chicken gut microbiome revealed by metagenomics and culture.</title>
        <authorList>
            <person name="Gilroy R."/>
            <person name="Ravi A."/>
            <person name="Getino M."/>
            <person name="Pursley I."/>
            <person name="Horton D.L."/>
            <person name="Alikhan N.F."/>
            <person name="Baker D."/>
            <person name="Gharbi K."/>
            <person name="Hall N."/>
            <person name="Watson M."/>
            <person name="Adriaenssens E.M."/>
            <person name="Foster-Nyarko E."/>
            <person name="Jarju S."/>
            <person name="Secka A."/>
            <person name="Antonio M."/>
            <person name="Oren A."/>
            <person name="Chaudhuri R.R."/>
            <person name="La Ragione R."/>
            <person name="Hildebrand F."/>
            <person name="Pallen M.J."/>
        </authorList>
    </citation>
    <scope>NUCLEOTIDE SEQUENCE</scope>
    <source>
        <strain evidence="3">ChiSjej3B21-11622</strain>
    </source>
</reference>
<organism evidence="3 4">
    <name type="scientific">Candidatus Limivivens merdigallinarum</name>
    <dbReference type="NCBI Taxonomy" id="2840859"/>
    <lineage>
        <taxon>Bacteria</taxon>
        <taxon>Bacillati</taxon>
        <taxon>Bacillota</taxon>
        <taxon>Clostridia</taxon>
        <taxon>Lachnospirales</taxon>
        <taxon>Lachnospiraceae</taxon>
        <taxon>Lachnospiraceae incertae sedis</taxon>
        <taxon>Candidatus Limivivens</taxon>
    </lineage>
</organism>
<keyword evidence="1" id="KW-0812">Transmembrane</keyword>
<name>A0A9D0ZXP5_9FIRM</name>
<evidence type="ECO:0000259" key="2">
    <source>
        <dbReference type="Pfam" id="PF14501"/>
    </source>
</evidence>
<keyword evidence="1" id="KW-0472">Membrane</keyword>
<accession>A0A9D0ZXP5</accession>
<dbReference type="PANTHER" id="PTHR40448">
    <property type="entry name" value="TWO-COMPONENT SENSOR HISTIDINE KINASE"/>
    <property type="match status" value="1"/>
</dbReference>
<dbReference type="PANTHER" id="PTHR40448:SF1">
    <property type="entry name" value="TWO-COMPONENT SENSOR HISTIDINE KINASE"/>
    <property type="match status" value="1"/>
</dbReference>
<feature type="transmembrane region" description="Helical" evidence="1">
    <location>
        <begin position="50"/>
        <end position="68"/>
    </location>
</feature>
<dbReference type="InterPro" id="IPR032834">
    <property type="entry name" value="NatK-like_C"/>
</dbReference>
<dbReference type="Gene3D" id="3.30.565.10">
    <property type="entry name" value="Histidine kinase-like ATPase, C-terminal domain"/>
    <property type="match status" value="1"/>
</dbReference>
<evidence type="ECO:0000313" key="3">
    <source>
        <dbReference type="EMBL" id="HIQ97734.1"/>
    </source>
</evidence>
<feature type="transmembrane region" description="Helical" evidence="1">
    <location>
        <begin position="100"/>
        <end position="117"/>
    </location>
</feature>
<feature type="transmembrane region" description="Helical" evidence="1">
    <location>
        <begin position="265"/>
        <end position="285"/>
    </location>
</feature>
<feature type="transmembrane region" description="Helical" evidence="1">
    <location>
        <begin position="16"/>
        <end position="38"/>
    </location>
</feature>
<comment type="caution">
    <text evidence="3">The sequence shown here is derived from an EMBL/GenBank/DDBJ whole genome shotgun (WGS) entry which is preliminary data.</text>
</comment>
<evidence type="ECO:0000256" key="1">
    <source>
        <dbReference type="SAM" id="Phobius"/>
    </source>
</evidence>
<feature type="transmembrane region" description="Helical" evidence="1">
    <location>
        <begin position="186"/>
        <end position="206"/>
    </location>
</feature>
<feature type="transmembrane region" description="Helical" evidence="1">
    <location>
        <begin position="74"/>
        <end position="93"/>
    </location>
</feature>
<dbReference type="InterPro" id="IPR036890">
    <property type="entry name" value="HATPase_C_sf"/>
</dbReference>
<evidence type="ECO:0000313" key="4">
    <source>
        <dbReference type="Proteomes" id="UP000886886"/>
    </source>
</evidence>
<dbReference type="Pfam" id="PF14501">
    <property type="entry name" value="HATPase_c_5"/>
    <property type="match status" value="1"/>
</dbReference>
<reference evidence="3" key="1">
    <citation type="submission" date="2020-10" db="EMBL/GenBank/DDBJ databases">
        <authorList>
            <person name="Gilroy R."/>
        </authorList>
    </citation>
    <scope>NUCLEOTIDE SEQUENCE</scope>
    <source>
        <strain evidence="3">ChiSjej3B21-11622</strain>
    </source>
</reference>